<dbReference type="AlphaFoldDB" id="A0A3P6A9P5"/>
<organism evidence="1">
    <name type="scientific">Brassica campestris</name>
    <name type="common">Field mustard</name>
    <dbReference type="NCBI Taxonomy" id="3711"/>
    <lineage>
        <taxon>Eukaryota</taxon>
        <taxon>Viridiplantae</taxon>
        <taxon>Streptophyta</taxon>
        <taxon>Embryophyta</taxon>
        <taxon>Tracheophyta</taxon>
        <taxon>Spermatophyta</taxon>
        <taxon>Magnoliopsida</taxon>
        <taxon>eudicotyledons</taxon>
        <taxon>Gunneridae</taxon>
        <taxon>Pentapetalae</taxon>
        <taxon>rosids</taxon>
        <taxon>malvids</taxon>
        <taxon>Brassicales</taxon>
        <taxon>Brassicaceae</taxon>
        <taxon>Brassiceae</taxon>
        <taxon>Brassica</taxon>
    </lineage>
</organism>
<name>A0A3P6A9P5_BRACM</name>
<sequence>MNQKSFGQSTVLTNQKMTLPPKQRTSMSCFTIFL</sequence>
<reference evidence="1" key="1">
    <citation type="submission" date="2018-11" db="EMBL/GenBank/DDBJ databases">
        <authorList>
            <consortium name="Genoscope - CEA"/>
            <person name="William W."/>
        </authorList>
    </citation>
    <scope>NUCLEOTIDE SEQUENCE</scope>
</reference>
<protein>
    <submittedName>
        <fullName evidence="1">Uncharacterized protein</fullName>
    </submittedName>
</protein>
<proteinExistence type="predicted"/>
<accession>A0A3P6A9P5</accession>
<gene>
    <name evidence="1" type="ORF">BRAA03T15261Z</name>
</gene>
<dbReference type="EMBL" id="LR031572">
    <property type="protein sequence ID" value="VDC84043.1"/>
    <property type="molecule type" value="Genomic_DNA"/>
</dbReference>
<evidence type="ECO:0000313" key="1">
    <source>
        <dbReference type="EMBL" id="VDC84043.1"/>
    </source>
</evidence>